<gene>
    <name evidence="2" type="ORF">HMPREF3213_02101</name>
</gene>
<dbReference type="SUPFAM" id="SSF52833">
    <property type="entry name" value="Thioredoxin-like"/>
    <property type="match status" value="1"/>
</dbReference>
<dbReference type="EMBL" id="LRPN01000078">
    <property type="protein sequence ID" value="KWZ81165.1"/>
    <property type="molecule type" value="Genomic_DNA"/>
</dbReference>
<reference evidence="3" key="1">
    <citation type="submission" date="2016-01" db="EMBL/GenBank/DDBJ databases">
        <authorList>
            <person name="Mitreva M."/>
            <person name="Pepin K.H."/>
            <person name="Mihindukulasuriya K.A."/>
            <person name="Fulton R."/>
            <person name="Fronick C."/>
            <person name="O'Laughlin M."/>
            <person name="Miner T."/>
            <person name="Herter B."/>
            <person name="Rosa B.A."/>
            <person name="Cordes M."/>
            <person name="Tomlinson C."/>
            <person name="Wollam A."/>
            <person name="Palsikar V.B."/>
            <person name="Mardis E.R."/>
            <person name="Wilson R.K."/>
        </authorList>
    </citation>
    <scope>NUCLEOTIDE SEQUENCE [LARGE SCALE GENOMIC DNA]</scope>
    <source>
        <strain evidence="3">GED7749B</strain>
    </source>
</reference>
<dbReference type="GO" id="GO:0045454">
    <property type="term" value="P:cell redox homeostasis"/>
    <property type="evidence" value="ECO:0007669"/>
    <property type="project" value="TreeGrafter"/>
</dbReference>
<comment type="caution">
    <text evidence="2">The sequence shown here is derived from an EMBL/GenBank/DDBJ whole genome shotgun (WGS) entry which is preliminary data.</text>
</comment>
<dbReference type="Pfam" id="PF00085">
    <property type="entry name" value="Thioredoxin"/>
    <property type="match status" value="1"/>
</dbReference>
<dbReference type="GO" id="GO:0015035">
    <property type="term" value="F:protein-disulfide reductase activity"/>
    <property type="evidence" value="ECO:0007669"/>
    <property type="project" value="TreeGrafter"/>
</dbReference>
<dbReference type="GO" id="GO:0005829">
    <property type="term" value="C:cytosol"/>
    <property type="evidence" value="ECO:0007669"/>
    <property type="project" value="TreeGrafter"/>
</dbReference>
<proteinExistence type="predicted"/>
<evidence type="ECO:0000259" key="1">
    <source>
        <dbReference type="Pfam" id="PF00085"/>
    </source>
</evidence>
<protein>
    <submittedName>
        <fullName evidence="2">Thioredoxin</fullName>
    </submittedName>
</protein>
<name>A0A133KNU4_HEYCO</name>
<dbReference type="Gene3D" id="3.40.30.10">
    <property type="entry name" value="Glutaredoxin"/>
    <property type="match status" value="1"/>
</dbReference>
<dbReference type="InterPro" id="IPR013766">
    <property type="entry name" value="Thioredoxin_domain"/>
</dbReference>
<dbReference type="AlphaFoldDB" id="A0A133KNU4"/>
<sequence>MQDWTKEKQLEERILQEEKLALYFYTPLCGTCQLAGRMLEIAEQAVPRFPYAKANLNYVPQMAEKYQIESVPCLLLLENGKVIDKVYAFQSVPSLFEKLSSF</sequence>
<dbReference type="PATRIC" id="fig|1398.22.peg.2107"/>
<dbReference type="RefSeq" id="WP_061086880.1">
    <property type="nucleotide sequence ID" value="NZ_CP120208.1"/>
</dbReference>
<organism evidence="2 3">
    <name type="scientific">Heyndrickxia coagulans</name>
    <name type="common">Weizmannia coagulans</name>
    <dbReference type="NCBI Taxonomy" id="1398"/>
    <lineage>
        <taxon>Bacteria</taxon>
        <taxon>Bacillati</taxon>
        <taxon>Bacillota</taxon>
        <taxon>Bacilli</taxon>
        <taxon>Bacillales</taxon>
        <taxon>Bacillaceae</taxon>
        <taxon>Heyndrickxia</taxon>
    </lineage>
</organism>
<dbReference type="InterPro" id="IPR036249">
    <property type="entry name" value="Thioredoxin-like_sf"/>
</dbReference>
<dbReference type="PANTHER" id="PTHR45663">
    <property type="entry name" value="GEO12009P1"/>
    <property type="match status" value="1"/>
</dbReference>
<accession>A0A133KNU4</accession>
<dbReference type="PANTHER" id="PTHR45663:SF41">
    <property type="entry name" value="THIOREDOXIN-LIKE PROTEIN YUSE"/>
    <property type="match status" value="1"/>
</dbReference>
<dbReference type="CDD" id="cd02947">
    <property type="entry name" value="TRX_family"/>
    <property type="match status" value="1"/>
</dbReference>
<evidence type="ECO:0000313" key="2">
    <source>
        <dbReference type="EMBL" id="KWZ81165.1"/>
    </source>
</evidence>
<feature type="domain" description="Thioredoxin" evidence="1">
    <location>
        <begin position="6"/>
        <end position="95"/>
    </location>
</feature>
<evidence type="ECO:0000313" key="3">
    <source>
        <dbReference type="Proteomes" id="UP000070376"/>
    </source>
</evidence>
<dbReference type="Proteomes" id="UP000070376">
    <property type="component" value="Unassembled WGS sequence"/>
</dbReference>